<feature type="domain" description="SSD" evidence="9">
    <location>
        <begin position="200"/>
        <end position="328"/>
    </location>
</feature>
<feature type="transmembrane region" description="Helical" evidence="8">
    <location>
        <begin position="271"/>
        <end position="297"/>
    </location>
</feature>
<feature type="transmembrane region" description="Helical" evidence="8">
    <location>
        <begin position="638"/>
        <end position="665"/>
    </location>
</feature>
<evidence type="ECO:0000256" key="1">
    <source>
        <dbReference type="ARBA" id="ARBA00004651"/>
    </source>
</evidence>
<dbReference type="Pfam" id="PF03176">
    <property type="entry name" value="MMPL"/>
    <property type="match status" value="2"/>
</dbReference>
<evidence type="ECO:0000256" key="5">
    <source>
        <dbReference type="ARBA" id="ARBA00022989"/>
    </source>
</evidence>
<dbReference type="Proteomes" id="UP001596098">
    <property type="component" value="Unassembled WGS sequence"/>
</dbReference>
<feature type="transmembrane region" description="Helical" evidence="8">
    <location>
        <begin position="507"/>
        <end position="525"/>
    </location>
</feature>
<feature type="transmembrane region" description="Helical" evidence="8">
    <location>
        <begin position="366"/>
        <end position="383"/>
    </location>
</feature>
<dbReference type="RefSeq" id="WP_128219193.1">
    <property type="nucleotide sequence ID" value="NZ_CP034929.1"/>
</dbReference>
<proteinExistence type="inferred from homology"/>
<keyword evidence="3" id="KW-1003">Cell membrane</keyword>
<feature type="transmembrane region" description="Helical" evidence="8">
    <location>
        <begin position="303"/>
        <end position="334"/>
    </location>
</feature>
<dbReference type="PROSITE" id="PS50156">
    <property type="entry name" value="SSD"/>
    <property type="match status" value="2"/>
</dbReference>
<reference evidence="11" key="1">
    <citation type="journal article" date="2019" name="Int. J. Syst. Evol. Microbiol.">
        <title>The Global Catalogue of Microorganisms (GCM) 10K type strain sequencing project: providing services to taxonomists for standard genome sequencing and annotation.</title>
        <authorList>
            <consortium name="The Broad Institute Genomics Platform"/>
            <consortium name="The Broad Institute Genome Sequencing Center for Infectious Disease"/>
            <person name="Wu L."/>
            <person name="Ma J."/>
        </authorList>
    </citation>
    <scope>NUCLEOTIDE SEQUENCE [LARGE SCALE GENOMIC DNA]</scope>
    <source>
        <strain evidence="11">DFY28</strain>
    </source>
</reference>
<gene>
    <name evidence="10" type="ORF">ACFPWU_13895</name>
</gene>
<evidence type="ECO:0000256" key="7">
    <source>
        <dbReference type="SAM" id="MobiDB-lite"/>
    </source>
</evidence>
<dbReference type="Gene3D" id="1.20.1640.10">
    <property type="entry name" value="Multidrug efflux transporter AcrB transmembrane domain"/>
    <property type="match status" value="2"/>
</dbReference>
<feature type="transmembrane region" description="Helical" evidence="8">
    <location>
        <begin position="532"/>
        <end position="553"/>
    </location>
</feature>
<dbReference type="InterPro" id="IPR050545">
    <property type="entry name" value="Mycobact_MmpL"/>
</dbReference>
<dbReference type="InterPro" id="IPR000731">
    <property type="entry name" value="SSD"/>
</dbReference>
<feature type="transmembrane region" description="Helical" evidence="8">
    <location>
        <begin position="195"/>
        <end position="218"/>
    </location>
</feature>
<evidence type="ECO:0000313" key="11">
    <source>
        <dbReference type="Proteomes" id="UP001596098"/>
    </source>
</evidence>
<keyword evidence="11" id="KW-1185">Reference proteome</keyword>
<evidence type="ECO:0000259" key="9">
    <source>
        <dbReference type="PROSITE" id="PS50156"/>
    </source>
</evidence>
<feature type="region of interest" description="Disordered" evidence="7">
    <location>
        <begin position="680"/>
        <end position="699"/>
    </location>
</feature>
<dbReference type="InterPro" id="IPR004869">
    <property type="entry name" value="MMPL_dom"/>
</dbReference>
<sequence length="699" mass="73509">MSRSGTTAGTTALTRAVTSRRYAWLFALLPLLLAGAFIGMVGEADRPTGVTDNLPAGFDSTEAAVLQAEISDGEASAAITLWTADNGTLSDDQLAELKVLAGDNAPFVVAEDAAAAYTIAPVQAATSEENRGKVADLRTKIAEEAPNGVTAALTGPAAFKADFGEVFAGADVKLLAATAGIVAVLLIVTYRSPVLWIIPLAVVGVADRFAALAATHVMKNFDGLAWDPSVVGILSVLVFGAGTNYALLLISRYRDELKIEDDRRLAMARALHATTESVVFAASTVVLGTLTLTLSVMPTTRGLGVACAVGVVVAAFFALVSLPAALSCFGRWIFWPRTPRRGDELLIESTGFWHKVGLAVDKRPKSFVVGTLVLLAVLSAGLLDMRTGLRQADQFLETPDAVVVSETLAEHFPAGTADPLQVLTKADPEAVATAVTGVDGVIRAEQRGGRDGTSQVNVVLGVNPGTPESTQAVKDVRDALEQFDDTYVTGGDANVIDETDAANHDRLRILPAVVLLVLIGLGLLLRSIVAPIILVATVVATYGAALGTSWWIFRFVFDFPAVHQQVPLTAFLFLVALGVDYNIFLITRARQEARTFGHRQGMLRALTATGGVITSAGILLAAVFAVLGVLPLVMLAQIGTIICVGVLLDTLVVRTVLVPAIAITLGEKFWWPRRPAHLDAAPKSSEGSRDVDVAPTVEA</sequence>
<evidence type="ECO:0000256" key="2">
    <source>
        <dbReference type="ARBA" id="ARBA00010157"/>
    </source>
</evidence>
<dbReference type="PANTHER" id="PTHR33406:SF6">
    <property type="entry name" value="MEMBRANE PROTEIN YDGH-RELATED"/>
    <property type="match status" value="1"/>
</dbReference>
<name>A0ABW1R0X6_9ACTN</name>
<feature type="transmembrane region" description="Helical" evidence="8">
    <location>
        <begin position="565"/>
        <end position="584"/>
    </location>
</feature>
<feature type="transmembrane region" description="Helical" evidence="8">
    <location>
        <begin position="166"/>
        <end position="188"/>
    </location>
</feature>
<comment type="subcellular location">
    <subcellularLocation>
        <location evidence="1">Cell membrane</location>
        <topology evidence="1">Multi-pass membrane protein</topology>
    </subcellularLocation>
</comment>
<dbReference type="EMBL" id="JBHSQI010000009">
    <property type="protein sequence ID" value="MFC6154757.1"/>
    <property type="molecule type" value="Genomic_DNA"/>
</dbReference>
<dbReference type="SUPFAM" id="SSF82866">
    <property type="entry name" value="Multidrug efflux transporter AcrB transmembrane domain"/>
    <property type="match status" value="2"/>
</dbReference>
<feature type="transmembrane region" description="Helical" evidence="8">
    <location>
        <begin position="605"/>
        <end position="632"/>
    </location>
</feature>
<feature type="transmembrane region" description="Helical" evidence="8">
    <location>
        <begin position="22"/>
        <end position="42"/>
    </location>
</feature>
<evidence type="ECO:0000256" key="3">
    <source>
        <dbReference type="ARBA" id="ARBA00022475"/>
    </source>
</evidence>
<feature type="domain" description="SSD" evidence="9">
    <location>
        <begin position="535"/>
        <end position="663"/>
    </location>
</feature>
<evidence type="ECO:0000256" key="8">
    <source>
        <dbReference type="SAM" id="Phobius"/>
    </source>
</evidence>
<comment type="caution">
    <text evidence="10">The sequence shown here is derived from an EMBL/GenBank/DDBJ whole genome shotgun (WGS) entry which is preliminary data.</text>
</comment>
<accession>A0ABW1R0X6</accession>
<protein>
    <submittedName>
        <fullName evidence="10">MMPL family transporter</fullName>
    </submittedName>
</protein>
<evidence type="ECO:0000313" key="10">
    <source>
        <dbReference type="EMBL" id="MFC6154757.1"/>
    </source>
</evidence>
<keyword evidence="6 8" id="KW-0472">Membrane</keyword>
<organism evidence="10 11">
    <name type="scientific">Nocardioides yefusunii</name>
    <dbReference type="NCBI Taxonomy" id="2500546"/>
    <lineage>
        <taxon>Bacteria</taxon>
        <taxon>Bacillati</taxon>
        <taxon>Actinomycetota</taxon>
        <taxon>Actinomycetes</taxon>
        <taxon>Propionibacteriales</taxon>
        <taxon>Nocardioidaceae</taxon>
        <taxon>Nocardioides</taxon>
    </lineage>
</organism>
<keyword evidence="5 8" id="KW-1133">Transmembrane helix</keyword>
<evidence type="ECO:0000256" key="6">
    <source>
        <dbReference type="ARBA" id="ARBA00023136"/>
    </source>
</evidence>
<keyword evidence="4 8" id="KW-0812">Transmembrane</keyword>
<feature type="transmembrane region" description="Helical" evidence="8">
    <location>
        <begin position="230"/>
        <end position="250"/>
    </location>
</feature>
<dbReference type="PANTHER" id="PTHR33406">
    <property type="entry name" value="MEMBRANE PROTEIN MJ1562-RELATED"/>
    <property type="match status" value="1"/>
</dbReference>
<evidence type="ECO:0000256" key="4">
    <source>
        <dbReference type="ARBA" id="ARBA00022692"/>
    </source>
</evidence>
<comment type="similarity">
    <text evidence="2">Belongs to the resistance-nodulation-cell division (RND) (TC 2.A.6) family. MmpL subfamily.</text>
</comment>